<keyword evidence="2" id="KW-1185">Reference proteome</keyword>
<evidence type="ECO:0000313" key="2">
    <source>
        <dbReference type="Proteomes" id="UP000314294"/>
    </source>
</evidence>
<gene>
    <name evidence="1" type="ORF">EYF80_032164</name>
</gene>
<reference evidence="1 2" key="1">
    <citation type="submission" date="2019-03" db="EMBL/GenBank/DDBJ databases">
        <title>First draft genome of Liparis tanakae, snailfish: a comprehensive survey of snailfish specific genes.</title>
        <authorList>
            <person name="Kim W."/>
            <person name="Song I."/>
            <person name="Jeong J.-H."/>
            <person name="Kim D."/>
            <person name="Kim S."/>
            <person name="Ryu S."/>
            <person name="Song J.Y."/>
            <person name="Lee S.K."/>
        </authorList>
    </citation>
    <scope>NUCLEOTIDE SEQUENCE [LARGE SCALE GENOMIC DNA]</scope>
    <source>
        <tissue evidence="1">Muscle</tissue>
    </source>
</reference>
<evidence type="ECO:0000313" key="1">
    <source>
        <dbReference type="EMBL" id="TNN57634.1"/>
    </source>
</evidence>
<comment type="caution">
    <text evidence="1">The sequence shown here is derived from an EMBL/GenBank/DDBJ whole genome shotgun (WGS) entry which is preliminary data.</text>
</comment>
<dbReference type="Proteomes" id="UP000314294">
    <property type="component" value="Unassembled WGS sequence"/>
</dbReference>
<proteinExistence type="predicted"/>
<name>A0A4Z2GYE6_9TELE</name>
<organism evidence="1 2">
    <name type="scientific">Liparis tanakae</name>
    <name type="common">Tanaka's snailfish</name>
    <dbReference type="NCBI Taxonomy" id="230148"/>
    <lineage>
        <taxon>Eukaryota</taxon>
        <taxon>Metazoa</taxon>
        <taxon>Chordata</taxon>
        <taxon>Craniata</taxon>
        <taxon>Vertebrata</taxon>
        <taxon>Euteleostomi</taxon>
        <taxon>Actinopterygii</taxon>
        <taxon>Neopterygii</taxon>
        <taxon>Teleostei</taxon>
        <taxon>Neoteleostei</taxon>
        <taxon>Acanthomorphata</taxon>
        <taxon>Eupercaria</taxon>
        <taxon>Perciformes</taxon>
        <taxon>Cottioidei</taxon>
        <taxon>Cottales</taxon>
        <taxon>Liparidae</taxon>
        <taxon>Liparis</taxon>
    </lineage>
</organism>
<protein>
    <submittedName>
        <fullName evidence="1">Uncharacterized protein</fullName>
    </submittedName>
</protein>
<dbReference type="AlphaFoldDB" id="A0A4Z2GYE6"/>
<dbReference type="EMBL" id="SRLO01000400">
    <property type="protein sequence ID" value="TNN57634.1"/>
    <property type="molecule type" value="Genomic_DNA"/>
</dbReference>
<sequence length="60" mass="6861">MAMENTIWTTVAWATAVVSMRAASRPMGRRLSLVMDYRKWRRLLRSGAGRDFCLGEVTAR</sequence>
<accession>A0A4Z2GYE6</accession>